<feature type="region of interest" description="Disordered" evidence="1">
    <location>
        <begin position="135"/>
        <end position="158"/>
    </location>
</feature>
<feature type="compositionally biased region" description="Acidic residues" evidence="1">
    <location>
        <begin position="135"/>
        <end position="147"/>
    </location>
</feature>
<organism evidence="2">
    <name type="scientific">Megaviridae environmental sample</name>
    <dbReference type="NCBI Taxonomy" id="1737588"/>
    <lineage>
        <taxon>Viruses</taxon>
        <taxon>Varidnaviria</taxon>
        <taxon>Bamfordvirae</taxon>
        <taxon>Nucleocytoviricota</taxon>
        <taxon>Megaviricetes</taxon>
        <taxon>Imitervirales</taxon>
        <taxon>Mimiviridae</taxon>
        <taxon>environmental samples</taxon>
    </lineage>
</organism>
<reference evidence="2" key="1">
    <citation type="journal article" date="2019" name="Philos. Trans. R. Soc. Lond., B, Biol. Sci.">
        <title>Targeted metagenomic recovery of four divergent viruses reveals shared and distinctive characteristics of giant viruses of marine eukaryotes.</title>
        <authorList>
            <person name="Needham D.M."/>
            <person name="Poirier C."/>
            <person name="Hehenberger E."/>
            <person name="Jimenez V."/>
            <person name="Swalwell J.E."/>
            <person name="Santoro A.E."/>
            <person name="Worden A.Z."/>
        </authorList>
    </citation>
    <scope>NUCLEOTIDE SEQUENCE</scope>
    <source>
        <strain evidence="2">OPacV-662</strain>
    </source>
</reference>
<proteinExistence type="predicted"/>
<evidence type="ECO:0000313" key="2">
    <source>
        <dbReference type="EMBL" id="QFG73862.1"/>
    </source>
</evidence>
<sequence length="370" mass="42605">MSKLNFNTSYSKYDKISNKMPIPKAKKSYKDDDPLPIVRGYYESFSDWKYLGLTRWNSFKCMNNKTDASIFKYVPINDKVKKILICPDEIQCNMGFAVADFLQIQGITVSPYYVMHCCKFYEFLDSINDLNENLNEDSNENLNEDSNDNPKDELSPFDERIGTPAATYWRKCKGVMGCSLKYIMMFIKRGINLPLEIDQIARYPIANTSTTDEIIKVFNQKKDTFDANAQLIMLEGKLQMKKIRVNSIKNILFEKQVNQIGRQLLQSGYLLVELRARKGDETSNIKIINECIGFEIINTPVWGMYGYSECIGRNHVVVHGYTSDAILSNGERGVFVFKHTRGTTWGYKGFGLISFKRFNLDVANIIFCKL</sequence>
<accession>A0A5J6VIF7</accession>
<feature type="compositionally biased region" description="Basic and acidic residues" evidence="1">
    <location>
        <begin position="148"/>
        <end position="158"/>
    </location>
</feature>
<protein>
    <submittedName>
        <fullName evidence="2">Uncharacterized protein</fullName>
    </submittedName>
</protein>
<dbReference type="EMBL" id="MN448273">
    <property type="protein sequence ID" value="QFG73862.1"/>
    <property type="molecule type" value="Genomic_DNA"/>
</dbReference>
<name>A0A5J6VIF7_9VIRU</name>
<evidence type="ECO:0000256" key="1">
    <source>
        <dbReference type="SAM" id="MobiDB-lite"/>
    </source>
</evidence>